<keyword evidence="4" id="KW-0479">Metal-binding</keyword>
<feature type="domain" description="Globin" evidence="8">
    <location>
        <begin position="32"/>
        <end position="180"/>
    </location>
</feature>
<dbReference type="GO" id="GO:0046872">
    <property type="term" value="F:metal ion binding"/>
    <property type="evidence" value="ECO:0007669"/>
    <property type="project" value="UniProtKB-KW"/>
</dbReference>
<dbReference type="EMBL" id="MT701040">
    <property type="protein sequence ID" value="QQO51932.1"/>
    <property type="molecule type" value="mRNA"/>
</dbReference>
<dbReference type="InterPro" id="IPR000971">
    <property type="entry name" value="Globin"/>
</dbReference>
<reference evidence="9" key="1">
    <citation type="journal article" date="2020" name="BMC Evol. Biol.">
        <title>Globins in the marine annelid Platynereis dumerilii shed new light on hemoglobin evolution in bilaterians.</title>
        <authorList>
            <person name="Song S."/>
            <person name="Starunov V."/>
            <person name="Bailly X."/>
            <person name="Ruta C."/>
            <person name="Kerner P."/>
            <person name="Cornelissen A.J.M."/>
            <person name="Balavoine G."/>
        </authorList>
    </citation>
    <scope>NUCLEOTIDE SEQUENCE</scope>
</reference>
<accession>A0A7T8CM08</accession>
<keyword evidence="1 6" id="KW-0813">Transport</keyword>
<keyword evidence="5" id="KW-0408">Iron</keyword>
<evidence type="ECO:0000256" key="1">
    <source>
        <dbReference type="ARBA" id="ARBA00022448"/>
    </source>
</evidence>
<name>A0A7T8CM08_PLADU</name>
<feature type="compositionally biased region" description="Polar residues" evidence="7">
    <location>
        <begin position="1"/>
        <end position="17"/>
    </location>
</feature>
<organism evidence="9">
    <name type="scientific">Platynereis dumerilii</name>
    <name type="common">Dumeril's clam worm</name>
    <dbReference type="NCBI Taxonomy" id="6359"/>
    <lineage>
        <taxon>Eukaryota</taxon>
        <taxon>Metazoa</taxon>
        <taxon>Spiralia</taxon>
        <taxon>Lophotrochozoa</taxon>
        <taxon>Annelida</taxon>
        <taxon>Polychaeta</taxon>
        <taxon>Errantia</taxon>
        <taxon>Phyllodocida</taxon>
        <taxon>Nereididae</taxon>
        <taxon>Platynereis</taxon>
    </lineage>
</organism>
<dbReference type="SMR" id="A0A7T8CM08"/>
<dbReference type="PANTHER" id="PTHR46458:SF1">
    <property type="entry name" value="GEO09476P1"/>
    <property type="match status" value="1"/>
</dbReference>
<evidence type="ECO:0000256" key="3">
    <source>
        <dbReference type="ARBA" id="ARBA00022621"/>
    </source>
</evidence>
<dbReference type="InterPro" id="IPR044399">
    <property type="entry name" value="Mb-like_M"/>
</dbReference>
<evidence type="ECO:0000256" key="4">
    <source>
        <dbReference type="ARBA" id="ARBA00022723"/>
    </source>
</evidence>
<evidence type="ECO:0000256" key="6">
    <source>
        <dbReference type="RuleBase" id="RU000356"/>
    </source>
</evidence>
<evidence type="ECO:0000256" key="5">
    <source>
        <dbReference type="ARBA" id="ARBA00023004"/>
    </source>
</evidence>
<dbReference type="InterPro" id="IPR050532">
    <property type="entry name" value="Globin-like_OT"/>
</dbReference>
<dbReference type="PANTHER" id="PTHR46458">
    <property type="entry name" value="BLR2807 PROTEIN"/>
    <property type="match status" value="1"/>
</dbReference>
<dbReference type="AlphaFoldDB" id="A0A7T8CM08"/>
<dbReference type="Pfam" id="PF00042">
    <property type="entry name" value="Globin"/>
    <property type="match status" value="1"/>
</dbReference>
<evidence type="ECO:0000256" key="7">
    <source>
        <dbReference type="SAM" id="MobiDB-lite"/>
    </source>
</evidence>
<dbReference type="InterPro" id="IPR009050">
    <property type="entry name" value="Globin-like_sf"/>
</dbReference>
<dbReference type="SUPFAM" id="SSF46458">
    <property type="entry name" value="Globin-like"/>
    <property type="match status" value="1"/>
</dbReference>
<evidence type="ECO:0000313" key="9">
    <source>
        <dbReference type="EMBL" id="QQO51932.1"/>
    </source>
</evidence>
<dbReference type="InterPro" id="IPR012292">
    <property type="entry name" value="Globin/Proto"/>
</dbReference>
<protein>
    <submittedName>
        <fullName evidence="9">Globin gb_IVB</fullName>
    </submittedName>
</protein>
<dbReference type="PROSITE" id="PS01033">
    <property type="entry name" value="GLOBIN"/>
    <property type="match status" value="1"/>
</dbReference>
<keyword evidence="3 6" id="KW-0561">Oxygen transport</keyword>
<proteinExistence type="evidence at transcript level"/>
<dbReference type="Gene3D" id="1.10.490.10">
    <property type="entry name" value="Globins"/>
    <property type="match status" value="1"/>
</dbReference>
<sequence length="218" mass="24381">MGGVCSSSNQSVASGQDSNHKMPTNCKEEGQLLSAKQLKVVQETWAMLDKDMSGRGIRVFQQIFTLAPETKGLFNFRYIPDDELHNNLLFKAHAGRFMQIICAVMDNANDLDTQVKPTLHNLGQAHVVKFGVNMEYFDLFKTAMLSVWSKDLGKAFTVEAREAWTIVFEYVLEEMKVGFVSANHNHSNIVMNNTESASTQMADEKQVSMEMADNGNTS</sequence>
<dbReference type="CDD" id="cd01040">
    <property type="entry name" value="Mb-like"/>
    <property type="match status" value="1"/>
</dbReference>
<evidence type="ECO:0000256" key="2">
    <source>
        <dbReference type="ARBA" id="ARBA00022617"/>
    </source>
</evidence>
<feature type="region of interest" description="Disordered" evidence="7">
    <location>
        <begin position="1"/>
        <end position="25"/>
    </location>
</feature>
<dbReference type="GO" id="GO:0005344">
    <property type="term" value="F:oxygen carrier activity"/>
    <property type="evidence" value="ECO:0007669"/>
    <property type="project" value="UniProtKB-KW"/>
</dbReference>
<keyword evidence="2 6" id="KW-0349">Heme</keyword>
<comment type="similarity">
    <text evidence="6">Belongs to the globin family.</text>
</comment>
<dbReference type="GO" id="GO:0020037">
    <property type="term" value="F:heme binding"/>
    <property type="evidence" value="ECO:0007669"/>
    <property type="project" value="InterPro"/>
</dbReference>
<evidence type="ECO:0000259" key="8">
    <source>
        <dbReference type="PROSITE" id="PS01033"/>
    </source>
</evidence>
<dbReference type="GO" id="GO:0019825">
    <property type="term" value="F:oxygen binding"/>
    <property type="evidence" value="ECO:0007669"/>
    <property type="project" value="InterPro"/>
</dbReference>